<reference evidence="4 5" key="1">
    <citation type="submission" date="2016-07" db="EMBL/GenBank/DDBJ databases">
        <title>Pervasive Adenine N6-methylation of Active Genes in Fungi.</title>
        <authorList>
            <consortium name="DOE Joint Genome Institute"/>
            <person name="Mondo S.J."/>
            <person name="Dannebaum R.O."/>
            <person name="Kuo R.C."/>
            <person name="Labutti K."/>
            <person name="Haridas S."/>
            <person name="Kuo A."/>
            <person name="Salamov A."/>
            <person name="Ahrendt S.R."/>
            <person name="Lipzen A."/>
            <person name="Sullivan W."/>
            <person name="Andreopoulos W.B."/>
            <person name="Clum A."/>
            <person name="Lindquist E."/>
            <person name="Daum C."/>
            <person name="Ramamoorthy G.K."/>
            <person name="Gryganskyi A."/>
            <person name="Culley D."/>
            <person name="Magnuson J.K."/>
            <person name="James T.Y."/>
            <person name="O'Malley M.A."/>
            <person name="Stajich J.E."/>
            <person name="Spatafora J.W."/>
            <person name="Visel A."/>
            <person name="Grigoriev I.V."/>
        </authorList>
    </citation>
    <scope>NUCLEOTIDE SEQUENCE [LARGE SCALE GENOMIC DNA]</scope>
    <source>
        <strain evidence="4 5">CBS 931.73</strain>
    </source>
</reference>
<protein>
    <submittedName>
        <fullName evidence="4">Uncharacterized protein</fullName>
    </submittedName>
</protein>
<evidence type="ECO:0000259" key="2">
    <source>
        <dbReference type="Pfam" id="PF14613"/>
    </source>
</evidence>
<feature type="compositionally biased region" description="Polar residues" evidence="1">
    <location>
        <begin position="1"/>
        <end position="21"/>
    </location>
</feature>
<evidence type="ECO:0000313" key="5">
    <source>
        <dbReference type="Proteomes" id="UP000193498"/>
    </source>
</evidence>
<sequence length="741" mass="82703">MNNNPNTQQNDHSVNVNQSTKVGVPGETLPPRPGTKQEEVLQKKEHLQQMGQALQEGKLPTTNQINQGLNRITEDNVLHNAASNMSPAGKKVMADTERLVDSTKVLLAEKNDNNQLQNAIYHSGQAGQTMRGGNDLEQTRSALASQAEEAKGLAGEGADKISRVAWLLVTSPQFRRLINDVTNIFQEMVQTNVPGHPGQQNQSTVDPATGRSTYPHTQHDPSQANRLGEEMEPREAAGALQSTLRDAAAPAYFQAKETARPHVRQAEQGNISATQAVTGAAKDMQAGLQQKISEVNLTPEQQDHLINRMKAVLREVQGNPEFQSAVDELVSVLSRLKRHGIRASEQLQDTANVKQEAGADDLEVAQANAKELVENFARNKSLDPLLNSFRELATQVDNDRELNQYLDDWKSFILHSIREYEYVDRPGYTDDANRLNRANEMSEFNRAIQSDRTTQRFANDLQSLTQSLFMDESGKPTVKYDLVKDFAKLIPILAQKLEYLPLPRIEQSDEKMDMILDNVVIECSNIAPNFVHLKTDTVVNTDPQAKQNVHNKAFIKFTHVQVRAKDVAFYYKKKTFPKVSDVGYIDIDMPEDGIELDMTLGLNPAAGKAHVYEVIDCNTRVNDLNLRIHGSKHDTVYKILSPIINSRVKKVIEQAVPEKLTELMVNIDNQLAAATEQILANAQREQGQANVGGGLVGKDPLHPTQQVNPEWGSEAYNPEFSTGRINNNLEHQRHQQQQQQH</sequence>
<dbReference type="InParanoid" id="A0A1Y1Y0W9"/>
<organism evidence="4 5">
    <name type="scientific">Basidiobolus meristosporus CBS 931.73</name>
    <dbReference type="NCBI Taxonomy" id="1314790"/>
    <lineage>
        <taxon>Eukaryota</taxon>
        <taxon>Fungi</taxon>
        <taxon>Fungi incertae sedis</taxon>
        <taxon>Zoopagomycota</taxon>
        <taxon>Entomophthoromycotina</taxon>
        <taxon>Basidiobolomycetes</taxon>
        <taxon>Basidiobolales</taxon>
        <taxon>Basidiobolaceae</taxon>
        <taxon>Basidiobolus</taxon>
    </lineage>
</organism>
<comment type="caution">
    <text evidence="4">The sequence shown here is derived from an EMBL/GenBank/DDBJ whole genome shotgun (WGS) entry which is preliminary data.</text>
</comment>
<dbReference type="Pfam" id="PF14613">
    <property type="entry name" value="HAM1_C"/>
    <property type="match status" value="1"/>
</dbReference>
<dbReference type="InterPro" id="IPR027842">
    <property type="entry name" value="HAM1-like_C"/>
</dbReference>
<dbReference type="SUPFAM" id="SSF55394">
    <property type="entry name" value="Bactericidal permeability-increasing protein, BPI"/>
    <property type="match status" value="1"/>
</dbReference>
<feature type="compositionally biased region" description="Polar residues" evidence="1">
    <location>
        <begin position="191"/>
        <end position="225"/>
    </location>
</feature>
<dbReference type="Proteomes" id="UP000193498">
    <property type="component" value="Unassembled WGS sequence"/>
</dbReference>
<accession>A0A1Y1Y0W9</accession>
<evidence type="ECO:0000313" key="4">
    <source>
        <dbReference type="EMBL" id="ORX91653.1"/>
    </source>
</evidence>
<dbReference type="Gene3D" id="3.15.10.10">
    <property type="entry name" value="Bactericidal permeability-increasing protein, domain 1"/>
    <property type="match status" value="1"/>
</dbReference>
<feature type="region of interest" description="Disordered" evidence="1">
    <location>
        <begin position="191"/>
        <end position="242"/>
    </location>
</feature>
<dbReference type="STRING" id="1314790.A0A1Y1Y0W9"/>
<evidence type="ECO:0000259" key="3">
    <source>
        <dbReference type="Pfam" id="PF19343"/>
    </source>
</evidence>
<dbReference type="InterPro" id="IPR017943">
    <property type="entry name" value="Bactericidal_perm-incr_a/b_dom"/>
</dbReference>
<gene>
    <name evidence="4" type="ORF">K493DRAFT_409229</name>
</gene>
<dbReference type="PANTHER" id="PTHR31138:SF1">
    <property type="entry name" value="PDZ DOMAIN-CONTAINING PROTEIN"/>
    <property type="match status" value="1"/>
</dbReference>
<keyword evidence="5" id="KW-1185">Reference proteome</keyword>
<dbReference type="Pfam" id="PF19343">
    <property type="entry name" value="HAM1_N"/>
    <property type="match status" value="1"/>
</dbReference>
<dbReference type="EMBL" id="MCFE01000313">
    <property type="protein sequence ID" value="ORX91653.1"/>
    <property type="molecule type" value="Genomic_DNA"/>
</dbReference>
<dbReference type="AlphaFoldDB" id="A0A1Y1Y0W9"/>
<dbReference type="PANTHER" id="PTHR31138">
    <property type="entry name" value="CHROMOSOME 19, WHOLE GENOME SHOTGUN SEQUENCE"/>
    <property type="match status" value="1"/>
</dbReference>
<dbReference type="GO" id="GO:0008289">
    <property type="term" value="F:lipid binding"/>
    <property type="evidence" value="ECO:0007669"/>
    <property type="project" value="InterPro"/>
</dbReference>
<proteinExistence type="predicted"/>
<dbReference type="OrthoDB" id="19394at2759"/>
<feature type="region of interest" description="Disordered" evidence="1">
    <location>
        <begin position="1"/>
        <end position="38"/>
    </location>
</feature>
<feature type="domain" description="HAM1-like C-terminal" evidence="2">
    <location>
        <begin position="620"/>
        <end position="678"/>
    </location>
</feature>
<feature type="region of interest" description="Disordered" evidence="1">
    <location>
        <begin position="690"/>
        <end position="724"/>
    </location>
</feature>
<feature type="domain" description="HAM1-like N-terminal" evidence="3">
    <location>
        <begin position="36"/>
        <end position="600"/>
    </location>
</feature>
<name>A0A1Y1Y0W9_9FUNG</name>
<dbReference type="InterPro" id="IPR045967">
    <property type="entry name" value="HAM1-like_N"/>
</dbReference>
<evidence type="ECO:0000256" key="1">
    <source>
        <dbReference type="SAM" id="MobiDB-lite"/>
    </source>
</evidence>